<dbReference type="AlphaFoldDB" id="A0A0A8YGA6"/>
<protein>
    <submittedName>
        <fullName evidence="1">Uncharacterized protein</fullName>
    </submittedName>
</protein>
<accession>A0A0A8YGA6</accession>
<evidence type="ECO:0000313" key="1">
    <source>
        <dbReference type="EMBL" id="JAD24826.1"/>
    </source>
</evidence>
<reference evidence="1" key="2">
    <citation type="journal article" date="2015" name="Data Brief">
        <title>Shoot transcriptome of the giant reed, Arundo donax.</title>
        <authorList>
            <person name="Barrero R.A."/>
            <person name="Guerrero F.D."/>
            <person name="Moolhuijzen P."/>
            <person name="Goolsby J.A."/>
            <person name="Tidwell J."/>
            <person name="Bellgard S.E."/>
            <person name="Bellgard M.I."/>
        </authorList>
    </citation>
    <scope>NUCLEOTIDE SEQUENCE</scope>
    <source>
        <tissue evidence="1">Shoot tissue taken approximately 20 cm above the soil surface</tissue>
    </source>
</reference>
<organism evidence="1">
    <name type="scientific">Arundo donax</name>
    <name type="common">Giant reed</name>
    <name type="synonym">Donax arundinaceus</name>
    <dbReference type="NCBI Taxonomy" id="35708"/>
    <lineage>
        <taxon>Eukaryota</taxon>
        <taxon>Viridiplantae</taxon>
        <taxon>Streptophyta</taxon>
        <taxon>Embryophyta</taxon>
        <taxon>Tracheophyta</taxon>
        <taxon>Spermatophyta</taxon>
        <taxon>Magnoliopsida</taxon>
        <taxon>Liliopsida</taxon>
        <taxon>Poales</taxon>
        <taxon>Poaceae</taxon>
        <taxon>PACMAD clade</taxon>
        <taxon>Arundinoideae</taxon>
        <taxon>Arundineae</taxon>
        <taxon>Arundo</taxon>
    </lineage>
</organism>
<dbReference type="EMBL" id="GBRH01273069">
    <property type="protein sequence ID" value="JAD24826.1"/>
    <property type="molecule type" value="Transcribed_RNA"/>
</dbReference>
<name>A0A0A8YGA6_ARUDO</name>
<sequence>MCRCIGICKQIKYKYTKHFYVGPEARIVGSRGGCTPSPPRFSPQFKFGCLFSS</sequence>
<reference evidence="1" key="1">
    <citation type="submission" date="2014-09" db="EMBL/GenBank/DDBJ databases">
        <authorList>
            <person name="Magalhaes I.L.F."/>
            <person name="Oliveira U."/>
            <person name="Santos F.R."/>
            <person name="Vidigal T.H.D.A."/>
            <person name="Brescovit A.D."/>
            <person name="Santos A.J."/>
        </authorList>
    </citation>
    <scope>NUCLEOTIDE SEQUENCE</scope>
    <source>
        <tissue evidence="1">Shoot tissue taken approximately 20 cm above the soil surface</tissue>
    </source>
</reference>
<proteinExistence type="predicted"/>